<dbReference type="Proteomes" id="UP000014760">
    <property type="component" value="Unassembled WGS sequence"/>
</dbReference>
<feature type="compositionally biased region" description="Low complexity" evidence="1">
    <location>
        <begin position="278"/>
        <end position="293"/>
    </location>
</feature>
<dbReference type="OrthoDB" id="8196919at2759"/>
<evidence type="ECO:0000313" key="2">
    <source>
        <dbReference type="EMBL" id="ELT95565.1"/>
    </source>
</evidence>
<feature type="compositionally biased region" description="Polar residues" evidence="1">
    <location>
        <begin position="32"/>
        <end position="47"/>
    </location>
</feature>
<organism evidence="2">
    <name type="scientific">Capitella teleta</name>
    <name type="common">Polychaete worm</name>
    <dbReference type="NCBI Taxonomy" id="283909"/>
    <lineage>
        <taxon>Eukaryota</taxon>
        <taxon>Metazoa</taxon>
        <taxon>Spiralia</taxon>
        <taxon>Lophotrochozoa</taxon>
        <taxon>Annelida</taxon>
        <taxon>Polychaeta</taxon>
        <taxon>Sedentaria</taxon>
        <taxon>Scolecida</taxon>
        <taxon>Capitellidae</taxon>
        <taxon>Capitella</taxon>
    </lineage>
</organism>
<feature type="region of interest" description="Disordered" evidence="1">
    <location>
        <begin position="177"/>
        <end position="250"/>
    </location>
</feature>
<feature type="compositionally biased region" description="Polar residues" evidence="1">
    <location>
        <begin position="476"/>
        <end position="486"/>
    </location>
</feature>
<gene>
    <name evidence="2" type="ORF">CAPTEDRAFT_216572</name>
</gene>
<name>R7TX64_CAPTE</name>
<feature type="region of interest" description="Disordered" evidence="1">
    <location>
        <begin position="332"/>
        <end position="364"/>
    </location>
</feature>
<protein>
    <submittedName>
        <fullName evidence="2 3">Uncharacterized protein</fullName>
    </submittedName>
</protein>
<feature type="compositionally biased region" description="Basic residues" evidence="1">
    <location>
        <begin position="1"/>
        <end position="10"/>
    </location>
</feature>
<reference evidence="2 4" key="2">
    <citation type="journal article" date="2013" name="Nature">
        <title>Insights into bilaterian evolution from three spiralian genomes.</title>
        <authorList>
            <person name="Simakov O."/>
            <person name="Marletaz F."/>
            <person name="Cho S.J."/>
            <person name="Edsinger-Gonzales E."/>
            <person name="Havlak P."/>
            <person name="Hellsten U."/>
            <person name="Kuo D.H."/>
            <person name="Larsson T."/>
            <person name="Lv J."/>
            <person name="Arendt D."/>
            <person name="Savage R."/>
            <person name="Osoegawa K."/>
            <person name="de Jong P."/>
            <person name="Grimwood J."/>
            <person name="Chapman J.A."/>
            <person name="Shapiro H."/>
            <person name="Aerts A."/>
            <person name="Otillar R.P."/>
            <person name="Terry A.Y."/>
            <person name="Boore J.L."/>
            <person name="Grigoriev I.V."/>
            <person name="Lindberg D.R."/>
            <person name="Seaver E.C."/>
            <person name="Weisblat D.A."/>
            <person name="Putnam N.H."/>
            <person name="Rokhsar D.S."/>
        </authorList>
    </citation>
    <scope>NUCLEOTIDE SEQUENCE</scope>
    <source>
        <strain evidence="2 4">I ESC-2004</strain>
    </source>
</reference>
<dbReference type="AlphaFoldDB" id="R7TX64"/>
<feature type="compositionally biased region" description="Acidic residues" evidence="1">
    <location>
        <begin position="210"/>
        <end position="225"/>
    </location>
</feature>
<feature type="compositionally biased region" description="Low complexity" evidence="1">
    <location>
        <begin position="177"/>
        <end position="192"/>
    </location>
</feature>
<feature type="compositionally biased region" description="Basic and acidic residues" evidence="1">
    <location>
        <begin position="495"/>
        <end position="504"/>
    </location>
</feature>
<feature type="region of interest" description="Disordered" evidence="1">
    <location>
        <begin position="276"/>
        <end position="301"/>
    </location>
</feature>
<evidence type="ECO:0000313" key="4">
    <source>
        <dbReference type="Proteomes" id="UP000014760"/>
    </source>
</evidence>
<dbReference type="EMBL" id="KB309082">
    <property type="protein sequence ID" value="ELT95565.1"/>
    <property type="molecule type" value="Genomic_DNA"/>
</dbReference>
<reference evidence="3" key="3">
    <citation type="submission" date="2015-06" db="UniProtKB">
        <authorList>
            <consortium name="EnsemblMetazoa"/>
        </authorList>
    </citation>
    <scope>IDENTIFICATION</scope>
</reference>
<accession>R7TX64</accession>
<feature type="region of interest" description="Disordered" evidence="1">
    <location>
        <begin position="474"/>
        <end position="516"/>
    </location>
</feature>
<dbReference type="EMBL" id="AMQN01011764">
    <property type="status" value="NOT_ANNOTATED_CDS"/>
    <property type="molecule type" value="Genomic_DNA"/>
</dbReference>
<reference evidence="4" key="1">
    <citation type="submission" date="2012-12" db="EMBL/GenBank/DDBJ databases">
        <authorList>
            <person name="Hellsten U."/>
            <person name="Grimwood J."/>
            <person name="Chapman J.A."/>
            <person name="Shapiro H."/>
            <person name="Aerts A."/>
            <person name="Otillar R.P."/>
            <person name="Terry A.Y."/>
            <person name="Boore J.L."/>
            <person name="Simakov O."/>
            <person name="Marletaz F."/>
            <person name="Cho S.-J."/>
            <person name="Edsinger-Gonzales E."/>
            <person name="Havlak P."/>
            <person name="Kuo D.-H."/>
            <person name="Larsson T."/>
            <person name="Lv J."/>
            <person name="Arendt D."/>
            <person name="Savage R."/>
            <person name="Osoegawa K."/>
            <person name="de Jong P."/>
            <person name="Lindberg D.R."/>
            <person name="Seaver E.C."/>
            <person name="Weisblat D.A."/>
            <person name="Putnam N.H."/>
            <person name="Grigoriev I.V."/>
            <person name="Rokhsar D.S."/>
        </authorList>
    </citation>
    <scope>NUCLEOTIDE SEQUENCE</scope>
    <source>
        <strain evidence="4">I ESC-2004</strain>
    </source>
</reference>
<dbReference type="EnsemblMetazoa" id="CapteT216572">
    <property type="protein sequence ID" value="CapteP216572"/>
    <property type="gene ID" value="CapteG216572"/>
</dbReference>
<feature type="compositionally biased region" description="Low complexity" evidence="1">
    <location>
        <begin position="70"/>
        <end position="82"/>
    </location>
</feature>
<evidence type="ECO:0000313" key="3">
    <source>
        <dbReference type="EnsemblMetazoa" id="CapteP216572"/>
    </source>
</evidence>
<keyword evidence="4" id="KW-1185">Reference proteome</keyword>
<dbReference type="HOGENOM" id="CLU_389465_0_0_1"/>
<sequence>MNRFFRKQGSKTRSQSPSIEFPKLRLPRQKAVDSSISAGSSVESTGSPKGRWRRSKSATPPSPRCKAKTHSLTSTGSSTGSTEVSDVQDVVTLKVPQHPRIRSSSFDASTLHQEELNVNNTLSVPISKSLDAGSSDDNYVSDREVNYSFLDVPKYFRRRSLEIPRLCVHCIHLESLSSHEGSPQSSPGSESCSRPRDDDFWNCSSSSESSGDDEDDDDDDEEEEDAVKQEATSPAPPSPKAQTKSPGLLRRKLVRTKQHFGWDSQEIQGLIQQDIESSTRNNRSPSSTATPSPRCLSGESSVDSCASNVVTLQVPLFKPRSSSVDVACMRDDNAKSSGRRGSVDDQRLAVPQQKRSSSVDVSLPTDDSGAYKAIHSSAEPKSVSPKHPPFRIMGQIYNGFKRIPVDLSQRIERAQKSETREETEREREAWRQTGLLIGVQLVVLWSSVSFYCVVESTTSKPYRKRRTENIVLSAMPESQSRPNTRSDAIPPNARSEQEIREQAKHNRMSPRAEYSNDDRGACAVDSGLLIASFMTYTLPGRARSSRANFAASALSELAIIVLGDVCHPSVVSVTSLARARCAVTAERLKIRRVISSTDLCGALFCRSKLSQPRSFCKCIEWSAYSSEQSAVLVGLHPHEYSCGSTPFSTREVLRVPQVRAVVCSNQTTWLLYLLTSEWLSVMMISAMQLCSRESSVYRFITRFRSKIAD</sequence>
<evidence type="ECO:0000256" key="1">
    <source>
        <dbReference type="SAM" id="MobiDB-lite"/>
    </source>
</evidence>
<proteinExistence type="predicted"/>
<feature type="region of interest" description="Disordered" evidence="1">
    <location>
        <begin position="1"/>
        <end position="85"/>
    </location>
</feature>